<feature type="transmembrane region" description="Helical" evidence="1">
    <location>
        <begin position="273"/>
        <end position="296"/>
    </location>
</feature>
<keyword evidence="1" id="KW-0472">Membrane</keyword>
<dbReference type="Proteomes" id="UP001642409">
    <property type="component" value="Unassembled WGS sequence"/>
</dbReference>
<comment type="caution">
    <text evidence="2">The sequence shown here is derived from an EMBL/GenBank/DDBJ whole genome shotgun (WGS) entry which is preliminary data.</text>
</comment>
<dbReference type="EMBL" id="CAXDID020000502">
    <property type="protein sequence ID" value="CAL6097774.1"/>
    <property type="molecule type" value="Genomic_DNA"/>
</dbReference>
<evidence type="ECO:0000313" key="2">
    <source>
        <dbReference type="EMBL" id="CAI9958919.1"/>
    </source>
</evidence>
<dbReference type="SUPFAM" id="SSF53448">
    <property type="entry name" value="Nucleotide-diphospho-sugar transferases"/>
    <property type="match status" value="1"/>
</dbReference>
<evidence type="ECO:0000313" key="3">
    <source>
        <dbReference type="EMBL" id="CAL6097774.1"/>
    </source>
</evidence>
<keyword evidence="1" id="KW-1133">Transmembrane helix</keyword>
<keyword evidence="4" id="KW-1185">Reference proteome</keyword>
<dbReference type="AlphaFoldDB" id="A0AA86QGH0"/>
<feature type="transmembrane region" description="Helical" evidence="1">
    <location>
        <begin position="708"/>
        <end position="730"/>
    </location>
</feature>
<dbReference type="EMBL" id="CATOUU010000910">
    <property type="protein sequence ID" value="CAI9958919.1"/>
    <property type="molecule type" value="Genomic_DNA"/>
</dbReference>
<evidence type="ECO:0000256" key="1">
    <source>
        <dbReference type="SAM" id="Phobius"/>
    </source>
</evidence>
<evidence type="ECO:0000313" key="4">
    <source>
        <dbReference type="Proteomes" id="UP001642409"/>
    </source>
</evidence>
<proteinExistence type="predicted"/>
<feature type="transmembrane region" description="Helical" evidence="1">
    <location>
        <begin position="302"/>
        <end position="322"/>
    </location>
</feature>
<keyword evidence="1" id="KW-0812">Transmembrane</keyword>
<gene>
    <name evidence="2" type="ORF">HINF_LOCUS46564</name>
    <name evidence="3" type="ORF">HINF_LOCUS69294</name>
</gene>
<sequence length="851" mass="96549">MPFTKLQSSTNAMQNLQRIQKQPEVINEVKTVSAKRSVSHIKAMTLPQMHNMQNTLKKHPEKAKIEQQAPIEAMPEEKLVNQIISPNEKSSTIPEGFTVLKFDQPQVCSVVQNPDITSPKSMEHLDPVIDLENVVAPTEKETQFLNSLPRRPPKTVIPVQQNRNSIPIQVKQILSPSSMTGFKFQSETAQKLVQKKLRIRPSEIELEPQSKRLLSDFDDIRMKNTMHQLTHNIITLDVRRLQTALFVSQINANIGDSHKQQVGADLSSAWPHYLWLSLWGIILGAGITLLIVFSLMKSVLNGLSVLFYIFISLEYTLMFAALKTGQYGTKVETGGEDTAKVKVGKVCIVIPVGWGIKGLTESQKDNKRKGKIDVLTNTLDAANLVFEATDIFVFHNSSEQELPDQIMMQCCANRSIYVPICIGSKSVSAYYGGMLGQYLGYEYVIVMDDDTRLPQGLTKILNGRLECDAYCMAIAASSNENPDQISQSAQILIGLQDIEYKLSDLNKLTQYNFTNTSSVLAPHGAINMWRTSILTDIMQEHNCIFHGEDYQMGLIMRNRHPKARLGIMSNIIVNTVAPSTLHDLYMQRYTSWDLAAQQFLWGGFCASQRSAHYMQVLFCLPCSVDNILIRVSTLEDLWTVLQDYLRVILFAYHIIMSIVYGYVNIGVLVMYLVVIASQWVIAFGLEYVKFSNRPDLQVNKNIKLKTVILFPIYRFCFSFVRVAALLRFFFKFESVKRNAQPIRQMNLPQPKELHFAFPGINNSQAKDQSVDLNLISEIVQSTLNAQKTQTRFKIGDLSSVMKQKTQAERSDRSRLSLQQVSVDQCIHDSMNTVKQMIKERSDINRERSDHK</sequence>
<feature type="transmembrane region" description="Helical" evidence="1">
    <location>
        <begin position="644"/>
        <end position="663"/>
    </location>
</feature>
<reference evidence="2" key="1">
    <citation type="submission" date="2023-06" db="EMBL/GenBank/DDBJ databases">
        <authorList>
            <person name="Kurt Z."/>
        </authorList>
    </citation>
    <scope>NUCLEOTIDE SEQUENCE</scope>
</reference>
<dbReference type="InterPro" id="IPR029044">
    <property type="entry name" value="Nucleotide-diphossugar_trans"/>
</dbReference>
<organism evidence="2">
    <name type="scientific">Hexamita inflata</name>
    <dbReference type="NCBI Taxonomy" id="28002"/>
    <lineage>
        <taxon>Eukaryota</taxon>
        <taxon>Metamonada</taxon>
        <taxon>Diplomonadida</taxon>
        <taxon>Hexamitidae</taxon>
        <taxon>Hexamitinae</taxon>
        <taxon>Hexamita</taxon>
    </lineage>
</organism>
<reference evidence="3 4" key="2">
    <citation type="submission" date="2024-07" db="EMBL/GenBank/DDBJ databases">
        <authorList>
            <person name="Akdeniz Z."/>
        </authorList>
    </citation>
    <scope>NUCLEOTIDE SEQUENCE [LARGE SCALE GENOMIC DNA]</scope>
</reference>
<feature type="transmembrane region" description="Helical" evidence="1">
    <location>
        <begin position="669"/>
        <end position="688"/>
    </location>
</feature>
<accession>A0AA86QGH0</accession>
<protein>
    <submittedName>
        <fullName evidence="3">Glycosyltransferase</fullName>
    </submittedName>
    <submittedName>
        <fullName evidence="2">Putative</fullName>
    </submittedName>
</protein>
<name>A0AA86QGH0_9EUKA</name>